<dbReference type="CDD" id="cd05242">
    <property type="entry name" value="SDR_a8"/>
    <property type="match status" value="1"/>
</dbReference>
<dbReference type="EMBL" id="WKKI01000050">
    <property type="protein sequence ID" value="MRX73902.1"/>
    <property type="molecule type" value="Genomic_DNA"/>
</dbReference>
<name>A0A7X2J2I1_9BACI</name>
<comment type="caution">
    <text evidence="4">The sequence shown here is derived from an EMBL/GenBank/DDBJ whole genome shotgun (WGS) entry which is preliminary data.</text>
</comment>
<keyword evidence="5" id="KW-1185">Reference proteome</keyword>
<dbReference type="AlphaFoldDB" id="A0A7X2J2I1"/>
<evidence type="ECO:0000259" key="2">
    <source>
        <dbReference type="Pfam" id="PF01370"/>
    </source>
</evidence>
<evidence type="ECO:0000313" key="5">
    <source>
        <dbReference type="Proteomes" id="UP000448867"/>
    </source>
</evidence>
<protein>
    <submittedName>
        <fullName evidence="4">TIGR01777 family protein</fullName>
    </submittedName>
</protein>
<sequence>MKIAIAGGSGFIGKHLADALLKEGHEVFILTRSRKNSSNGIQYVQWMSEGTSPESELKDTDVFINLAGKSINTRWTEQAKKEIIDSRVKAARETGRILSVLESKPATLINASAVGAYGADVTQSFTEDSPVADEDFLSHTVRIWEEEAKNAAAPGMRTVLCRFGIILDQHDGALPPMLLPYKLFAGGTVGSGEQWLSWIHIQDVVKLILFVIQEESIEGPVNFTSPNPVQMKEFGKTIAKVTGKPHWLPAPSFAINTLMGEMSDLILKGQRVLPKKALEHGYSFHFPDLEHSLKNIIK</sequence>
<dbReference type="NCBIfam" id="TIGR01777">
    <property type="entry name" value="yfcH"/>
    <property type="match status" value="1"/>
</dbReference>
<accession>A0A7X2J2I1</accession>
<dbReference type="RefSeq" id="WP_154309360.1">
    <property type="nucleotide sequence ID" value="NZ_WKKI01000050.1"/>
</dbReference>
<organism evidence="4 5">
    <name type="scientific">Metabacillus lacus</name>
    <dbReference type="NCBI Taxonomy" id="1983721"/>
    <lineage>
        <taxon>Bacteria</taxon>
        <taxon>Bacillati</taxon>
        <taxon>Bacillota</taxon>
        <taxon>Bacilli</taxon>
        <taxon>Bacillales</taxon>
        <taxon>Bacillaceae</taxon>
        <taxon>Metabacillus</taxon>
    </lineage>
</organism>
<dbReference type="Proteomes" id="UP000448867">
    <property type="component" value="Unassembled WGS sequence"/>
</dbReference>
<dbReference type="Pfam" id="PF01370">
    <property type="entry name" value="Epimerase"/>
    <property type="match status" value="1"/>
</dbReference>
<dbReference type="InterPro" id="IPR010099">
    <property type="entry name" value="SDR39U1"/>
</dbReference>
<dbReference type="InterPro" id="IPR013549">
    <property type="entry name" value="DUF1731"/>
</dbReference>
<dbReference type="Pfam" id="PF08338">
    <property type="entry name" value="DUF1731"/>
    <property type="match status" value="1"/>
</dbReference>
<comment type="similarity">
    <text evidence="1">Belongs to the NAD(P)-dependent epimerase/dehydratase family. SDR39U1 subfamily.</text>
</comment>
<evidence type="ECO:0000259" key="3">
    <source>
        <dbReference type="Pfam" id="PF08338"/>
    </source>
</evidence>
<dbReference type="InterPro" id="IPR036291">
    <property type="entry name" value="NAD(P)-bd_dom_sf"/>
</dbReference>
<dbReference type="InterPro" id="IPR001509">
    <property type="entry name" value="Epimerase_deHydtase"/>
</dbReference>
<feature type="domain" description="DUF1731" evidence="3">
    <location>
        <begin position="250"/>
        <end position="296"/>
    </location>
</feature>
<proteinExistence type="inferred from homology"/>
<evidence type="ECO:0000256" key="1">
    <source>
        <dbReference type="ARBA" id="ARBA00009353"/>
    </source>
</evidence>
<dbReference type="PANTHER" id="PTHR11092">
    <property type="entry name" value="SUGAR NUCLEOTIDE EPIMERASE RELATED"/>
    <property type="match status" value="1"/>
</dbReference>
<dbReference type="SUPFAM" id="SSF51735">
    <property type="entry name" value="NAD(P)-binding Rossmann-fold domains"/>
    <property type="match status" value="1"/>
</dbReference>
<evidence type="ECO:0000313" key="4">
    <source>
        <dbReference type="EMBL" id="MRX73902.1"/>
    </source>
</evidence>
<feature type="domain" description="NAD-dependent epimerase/dehydratase" evidence="2">
    <location>
        <begin position="3"/>
        <end position="215"/>
    </location>
</feature>
<dbReference type="Gene3D" id="3.40.50.720">
    <property type="entry name" value="NAD(P)-binding Rossmann-like Domain"/>
    <property type="match status" value="1"/>
</dbReference>
<dbReference type="OrthoDB" id="9801773at2"/>
<dbReference type="PANTHER" id="PTHR11092:SF0">
    <property type="entry name" value="EPIMERASE FAMILY PROTEIN SDR39U1"/>
    <property type="match status" value="1"/>
</dbReference>
<gene>
    <name evidence="4" type="ORF">GJU40_17340</name>
</gene>
<reference evidence="4 5" key="1">
    <citation type="submission" date="2019-11" db="EMBL/GenBank/DDBJ databases">
        <title>Bacillus lacus genome.</title>
        <authorList>
            <person name="Allen C.J."/>
            <person name="Newman J.D."/>
        </authorList>
    </citation>
    <scope>NUCLEOTIDE SEQUENCE [LARGE SCALE GENOMIC DNA]</scope>
    <source>
        <strain evidence="4 5">KCTC 33946</strain>
    </source>
</reference>